<dbReference type="Proteomes" id="UP001056778">
    <property type="component" value="Chromosome 6"/>
</dbReference>
<reference evidence="1" key="1">
    <citation type="submission" date="2022-04" db="EMBL/GenBank/DDBJ databases">
        <title>Chromosome-scale genome assembly of Holotrichia oblita Faldermann.</title>
        <authorList>
            <person name="Rongchong L."/>
        </authorList>
    </citation>
    <scope>NUCLEOTIDE SEQUENCE</scope>
    <source>
        <strain evidence="1">81SQS9</strain>
    </source>
</reference>
<accession>A0ACB9SYF0</accession>
<dbReference type="EMBL" id="CM043020">
    <property type="protein sequence ID" value="KAI4459598.1"/>
    <property type="molecule type" value="Genomic_DNA"/>
</dbReference>
<keyword evidence="2" id="KW-1185">Reference proteome</keyword>
<organism evidence="1 2">
    <name type="scientific">Holotrichia oblita</name>
    <name type="common">Chafer beetle</name>
    <dbReference type="NCBI Taxonomy" id="644536"/>
    <lineage>
        <taxon>Eukaryota</taxon>
        <taxon>Metazoa</taxon>
        <taxon>Ecdysozoa</taxon>
        <taxon>Arthropoda</taxon>
        <taxon>Hexapoda</taxon>
        <taxon>Insecta</taxon>
        <taxon>Pterygota</taxon>
        <taxon>Neoptera</taxon>
        <taxon>Endopterygota</taxon>
        <taxon>Coleoptera</taxon>
        <taxon>Polyphaga</taxon>
        <taxon>Scarabaeiformia</taxon>
        <taxon>Scarabaeidae</taxon>
        <taxon>Melolonthinae</taxon>
        <taxon>Holotrichia</taxon>
    </lineage>
</organism>
<proteinExistence type="predicted"/>
<evidence type="ECO:0000313" key="2">
    <source>
        <dbReference type="Proteomes" id="UP001056778"/>
    </source>
</evidence>
<evidence type="ECO:0000313" key="1">
    <source>
        <dbReference type="EMBL" id="KAI4459598.1"/>
    </source>
</evidence>
<sequence>MQLATIQLKRKVIGRLMKKILEDSVNIIERNSSYKVHLYSGHDVTIAHVLNFLEIMYTSQAGLGACLILEQHEESGSHFIEMFCAILMEDYIKLYNEYCFNGNGKAAYKEAKPVLDYAEKHTNTTYNTFLQLFFLHAVLSAEEEYGLELPKWTNEIYPYPLNNLVIKHFSTQLATKELKKMAVGRLMKKILEDSVNIIERNSSYKVHLYSGHDVTIAHVLIFLEIMYTSQAGWGACLILEQHEENGSHFIEVFRHGERTTDTRFMYPNDPYKNKTFYPYGNGQLTNEGKITMFDLGKNMKNRYSKLLDDTYFPEIVDAWASSLPRTQVALQLVLAAMFPPSNLLLWNEDLKWLPIAYNSLPKQYDTEHNNLKLPTWTKEIYPQPLTDLIHLNFQLEMSTKELRRLLVGDIFKKILTDTENTILGKSTSKIHLYSAHDVNIVYVLMFLDLMYKHAPGYGAAVAIEVHEENGDHFIEIFRHGERAPDKNHQYPNDPHINHDFAPYGSGQLTNVGKRSMYDLGEYLRNMYNDYLGDQYMPQYVNAYSTDSDRTKASLQLALASLYPPKGDNVWHENLNWQPIPYTVYESKDDNIFRHGERTTDWEFMYPNDPYSKEEFFPYGPGHLTNLGKREMYELGTKLRGKYDRYLGDLYLPKYVDARASHFDRAKTSLQLVLASLFQPTDQVNWNENLNWQPIAFKEDKILGVVFSDEFCKLYEEYFENEGKRIFNGHEELLTYLRKHAGGDFKTTRSIWFLHATLSSEIVNGFKLPDWTSAVFPKLTLKFTSDEYYIQTATKQLRKLVVVAVFSEEFLNVYEEYFRNEGKQLLKGHEDLLNYLSTHTGDDFKTTRLIWGLHATLATELVSGLKLPDWTSSIFPERTQKFALQEYYIQTATKQLRKLIVGQLMHKILVDTKAKINGTSDYRIHLYSCHDNNIATALIFFGLLTPKHFPNYAACIVLEIHKINSKYVIKSLKVYQDYVQYDTSRAIEYEKQIMVLL</sequence>
<gene>
    <name evidence="1" type="ORF">MML48_6g00019435</name>
</gene>
<comment type="caution">
    <text evidence="1">The sequence shown here is derived from an EMBL/GenBank/DDBJ whole genome shotgun (WGS) entry which is preliminary data.</text>
</comment>
<protein>
    <submittedName>
        <fullName evidence="1">Acid phosphatase-related</fullName>
    </submittedName>
</protein>
<name>A0ACB9SYF0_HOLOL</name>